<evidence type="ECO:0000313" key="1">
    <source>
        <dbReference type="EMBL" id="SHI51379.1"/>
    </source>
</evidence>
<keyword evidence="2" id="KW-1185">Reference proteome</keyword>
<evidence type="ECO:0000313" key="2">
    <source>
        <dbReference type="Proteomes" id="UP000184408"/>
    </source>
</evidence>
<protein>
    <submittedName>
        <fullName evidence="1">Uncharacterized protein</fullName>
    </submittedName>
</protein>
<dbReference type="Proteomes" id="UP000184408">
    <property type="component" value="Unassembled WGS sequence"/>
</dbReference>
<sequence length="233" mass="26097">MSTKSKANAQAEAALALQSFQNEIAVLKQTATDWYGKEYATSNERLYSIFASIYRMYEQLSIVGSNNTEKRKWIQSEIERKGVKLNKKPTIVQLLTVYSFYVDGVEYTKQQKRISAYVRVMTTAIENKEVYADNIADWINAEGGVENIRQKATKSAVSKTERSTEGEKLLKTSKEIGSLSTEKSLAYAAHKSNQVVLLVGVLRLCCTNPLGDVFPLTPDGFSLRPPYAVCQEL</sequence>
<organism evidence="1 2">
    <name type="scientific">Thalassobacter stenotrophicus DSM 16310</name>
    <dbReference type="NCBI Taxonomy" id="1123361"/>
    <lineage>
        <taxon>Bacteria</taxon>
        <taxon>Pseudomonadati</taxon>
        <taxon>Pseudomonadota</taxon>
        <taxon>Alphaproteobacteria</taxon>
        <taxon>Rhodobacterales</taxon>
        <taxon>Roseobacteraceae</taxon>
        <taxon>Thalassobacter</taxon>
    </lineage>
</organism>
<accession>A0ABY1I3L9</accession>
<name>A0ABY1I3L9_9RHOB</name>
<reference evidence="1 2" key="1">
    <citation type="submission" date="2016-11" db="EMBL/GenBank/DDBJ databases">
        <authorList>
            <person name="Varghese N."/>
            <person name="Submissions S."/>
        </authorList>
    </citation>
    <scope>NUCLEOTIDE SEQUENCE [LARGE SCALE GENOMIC DNA]</scope>
    <source>
        <strain evidence="1 2">DSM 16310</strain>
    </source>
</reference>
<comment type="caution">
    <text evidence="1">The sequence shown here is derived from an EMBL/GenBank/DDBJ whole genome shotgun (WGS) entry which is preliminary data.</text>
</comment>
<proteinExistence type="predicted"/>
<dbReference type="EMBL" id="FQYZ01000002">
    <property type="protein sequence ID" value="SHI51379.1"/>
    <property type="molecule type" value="Genomic_DNA"/>
</dbReference>
<dbReference type="RefSeq" id="WP_139278620.1">
    <property type="nucleotide sequence ID" value="NZ_FQYZ01000002.1"/>
</dbReference>
<gene>
    <name evidence="1" type="ORF">SAMN02744035_00696</name>
</gene>